<dbReference type="Gene3D" id="3.80.10.10">
    <property type="entry name" value="Ribonuclease Inhibitor"/>
    <property type="match status" value="1"/>
</dbReference>
<dbReference type="Pfam" id="PF00646">
    <property type="entry name" value="F-box"/>
    <property type="match status" value="1"/>
</dbReference>
<comment type="caution">
    <text evidence="2">The sequence shown here is derived from an EMBL/GenBank/DDBJ whole genome shotgun (WGS) entry which is preliminary data.</text>
</comment>
<reference evidence="2 3" key="1">
    <citation type="submission" date="2019-01" db="EMBL/GenBank/DDBJ databases">
        <title>Genome sequencing of the rare red list fungi Fomitopsis rosea.</title>
        <authorList>
            <person name="Buettner E."/>
            <person name="Kellner H."/>
        </authorList>
    </citation>
    <scope>NUCLEOTIDE SEQUENCE [LARGE SCALE GENOMIC DNA]</scope>
    <source>
        <strain evidence="2 3">DSM 105464</strain>
    </source>
</reference>
<evidence type="ECO:0000313" key="3">
    <source>
        <dbReference type="Proteomes" id="UP000298390"/>
    </source>
</evidence>
<evidence type="ECO:0000259" key="1">
    <source>
        <dbReference type="Pfam" id="PF00646"/>
    </source>
</evidence>
<dbReference type="CDD" id="cd09917">
    <property type="entry name" value="F-box_SF"/>
    <property type="match status" value="1"/>
</dbReference>
<proteinExistence type="predicted"/>
<dbReference type="InterPro" id="IPR001810">
    <property type="entry name" value="F-box_dom"/>
</dbReference>
<name>A0A4Y9YTY0_9APHY</name>
<protein>
    <recommendedName>
        <fullName evidence="1">F-box domain-containing protein</fullName>
    </recommendedName>
</protein>
<dbReference type="InterPro" id="IPR032675">
    <property type="entry name" value="LRR_dom_sf"/>
</dbReference>
<evidence type="ECO:0000313" key="2">
    <source>
        <dbReference type="EMBL" id="TFY65177.1"/>
    </source>
</evidence>
<dbReference type="EMBL" id="SEKV01000076">
    <property type="protein sequence ID" value="TFY65177.1"/>
    <property type="molecule type" value="Genomic_DNA"/>
</dbReference>
<accession>A0A4Y9YTY0</accession>
<feature type="domain" description="F-box" evidence="1">
    <location>
        <begin position="14"/>
        <end position="51"/>
    </location>
</feature>
<gene>
    <name evidence="2" type="ORF">EVJ58_g2130</name>
</gene>
<dbReference type="Proteomes" id="UP000298390">
    <property type="component" value="Unassembled WGS sequence"/>
</dbReference>
<organism evidence="2 3">
    <name type="scientific">Rhodofomes roseus</name>
    <dbReference type="NCBI Taxonomy" id="34475"/>
    <lineage>
        <taxon>Eukaryota</taxon>
        <taxon>Fungi</taxon>
        <taxon>Dikarya</taxon>
        <taxon>Basidiomycota</taxon>
        <taxon>Agaricomycotina</taxon>
        <taxon>Agaricomycetes</taxon>
        <taxon>Polyporales</taxon>
        <taxon>Rhodofomes</taxon>
    </lineage>
</organism>
<dbReference type="STRING" id="34475.A0A4Y9YTY0"/>
<dbReference type="AlphaFoldDB" id="A0A4Y9YTY0"/>
<sequence length="503" mass="56161">MDNAASRDVRRQPLNEDVLRAILAKIPRTDLISASLVNRDFASIARDFILRRFVLDLGDIDKCKLRLGTLRSKPNIAGFVKELSIIGELQTKPWWQYVENFEDEQEVPRVEALEELQKLIQDGILTAGLREVTWDAGLGMPVALIEAIQAAHPECTFVLDKYAGSPLPPMPNLVSITATVHVYGEPILCFRPIILHSPRLRHLRIASYQDAGCVVRGFSLDHVFPRPFLTCDWTGPLCGRDGPFIEELSLKQMSWTTDGAARSVRDMSWSRLRKLQLDRCDAIPLLRASVPACSMFPSLAEFTYTMWYDDEGTRASVTQALQEFLSTASGLQSLRLEGPYPPVVTTIIAHHGDTLRSLILHDHERPNEPQRTTMKTSDLLALGERCSSLQHLGFDVDPGYRLAQEVGDSEVEPLANIFNSDGRFSALRMLTLYTMLGITQYQDRDTARDLDALKQHVPPIMVPAIGNAGAVERGTGKLQSIVINIGEQDREMGFGYPAGRVFP</sequence>